<gene>
    <name evidence="2" type="primary">LOC108863788</name>
</gene>
<dbReference type="RefSeq" id="XP_018493890.1">
    <property type="nucleotide sequence ID" value="XM_018638374.1"/>
</dbReference>
<dbReference type="GeneID" id="108863788"/>
<dbReference type="KEGG" id="goe:108863788"/>
<reference evidence="2" key="1">
    <citation type="submission" date="2025-08" db="UniProtKB">
        <authorList>
            <consortium name="RefSeq"/>
        </authorList>
    </citation>
    <scope>IDENTIFICATION</scope>
</reference>
<dbReference type="AlphaFoldDB" id="A0AAJ7L4K2"/>
<protein>
    <submittedName>
        <fullName evidence="2">Uncharacterized protein LOC108863788</fullName>
    </submittedName>
</protein>
<evidence type="ECO:0000313" key="1">
    <source>
        <dbReference type="Proteomes" id="UP000694867"/>
    </source>
</evidence>
<evidence type="ECO:0000313" key="2">
    <source>
        <dbReference type="RefSeq" id="XP_018493890.1"/>
    </source>
</evidence>
<dbReference type="Proteomes" id="UP000694867">
    <property type="component" value="Unplaced"/>
</dbReference>
<proteinExistence type="predicted"/>
<organism evidence="1 2">
    <name type="scientific">Galendromus occidentalis</name>
    <name type="common">western predatory mite</name>
    <dbReference type="NCBI Taxonomy" id="34638"/>
    <lineage>
        <taxon>Eukaryota</taxon>
        <taxon>Metazoa</taxon>
        <taxon>Ecdysozoa</taxon>
        <taxon>Arthropoda</taxon>
        <taxon>Chelicerata</taxon>
        <taxon>Arachnida</taxon>
        <taxon>Acari</taxon>
        <taxon>Parasitiformes</taxon>
        <taxon>Mesostigmata</taxon>
        <taxon>Gamasina</taxon>
        <taxon>Phytoseioidea</taxon>
        <taxon>Phytoseiidae</taxon>
        <taxon>Typhlodrominae</taxon>
        <taxon>Galendromus</taxon>
    </lineage>
</organism>
<keyword evidence="1" id="KW-1185">Reference proteome</keyword>
<accession>A0AAJ7L4K2</accession>
<sequence>MRLQFNPKKSAMVVFSGHLCKLPQRDKRRSGPGRTKNTLHRLQAQLLWSSNRFELSKTYWKAVAVPKLTYTNAVTSMTAATRDAMEISQRPYYRQISERIRTTQDLAWVAGISGRTMLRVYRHYKDSRTSPVHIYDNSRGSALLALARAGSLPTRVHRSLFSTDPETTCNKCGVYPETLEHVIFNCNECYFTTDELAIKLGLTTELNRHAVESTKRLLEKWERETSGSAEPTRA</sequence>
<name>A0AAJ7L4K2_9ACAR</name>